<dbReference type="NCBIfam" id="NF008868">
    <property type="entry name" value="PRK11903.1"/>
    <property type="match status" value="1"/>
</dbReference>
<dbReference type="PANTHER" id="PTHR43111">
    <property type="entry name" value="ALDEHYDE DEHYDROGENASE B-RELATED"/>
    <property type="match status" value="1"/>
</dbReference>
<dbReference type="RefSeq" id="WP_226954984.1">
    <property type="nucleotide sequence ID" value="NZ_JACDXW010000006.1"/>
</dbReference>
<dbReference type="SUPFAM" id="SSF53720">
    <property type="entry name" value="ALDH-like"/>
    <property type="match status" value="1"/>
</dbReference>
<dbReference type="InterPro" id="IPR016162">
    <property type="entry name" value="Ald_DH_N"/>
</dbReference>
<dbReference type="InterPro" id="IPR016161">
    <property type="entry name" value="Ald_DH/histidinol_DH"/>
</dbReference>
<dbReference type="Gene3D" id="3.40.605.10">
    <property type="entry name" value="Aldehyde Dehydrogenase, Chain A, domain 1"/>
    <property type="match status" value="1"/>
</dbReference>
<dbReference type="InterPro" id="IPR015590">
    <property type="entry name" value="Aldehyde_DH_dom"/>
</dbReference>
<proteinExistence type="predicted"/>
<reference evidence="4 5" key="1">
    <citation type="submission" date="2020-07" db="EMBL/GenBank/DDBJ databases">
        <title>Pusillimonas sp. nov., isolated from poultry manure in Taiwan.</title>
        <authorList>
            <person name="Lin S.-Y."/>
            <person name="Tang Y.-S."/>
            <person name="Young C.-C."/>
        </authorList>
    </citation>
    <scope>NUCLEOTIDE SEQUENCE [LARGE SCALE GENOMIC DNA]</scope>
    <source>
        <strain evidence="4 5">CC-YST705</strain>
    </source>
</reference>
<protein>
    <submittedName>
        <fullName evidence="4">3,4-dehydroadipyl-CoA semialdehyde dehydrogenase</fullName>
    </submittedName>
</protein>
<keyword evidence="1" id="KW-0560">Oxidoreductase</keyword>
<evidence type="ECO:0000313" key="4">
    <source>
        <dbReference type="EMBL" id="MCB5364571.1"/>
    </source>
</evidence>
<name>A0ABS8CEV9_9BURK</name>
<dbReference type="Proteomes" id="UP000776983">
    <property type="component" value="Unassembled WGS sequence"/>
</dbReference>
<evidence type="ECO:0000259" key="3">
    <source>
        <dbReference type="Pfam" id="PF00171"/>
    </source>
</evidence>
<keyword evidence="5" id="KW-1185">Reference proteome</keyword>
<comment type="caution">
    <text evidence="4">The sequence shown here is derived from an EMBL/GenBank/DDBJ whole genome shotgun (WGS) entry which is preliminary data.</text>
</comment>
<sequence length="513" mass="54757">MKTLANYLEGRWQNGQGQDAVLVDPVLGTPLAALGAQGLDLAAGYRYAREQGGAALRAMTYAERAGLLAKISQVLQANRDKYYDISLQNSGTVANDTAVDVDGSFYTLGYYAKLGSRLTDTQWRADGASDALARDNAYASQHIQVPVRGLALFINAFNFPAWGLWEKAAPALLSGVPVVVKPASATAWLTHEMVKDVIEADILPNGSLNIICGRPEGMLDALDTLDVVSFTGSADTAAELRRHPRIRLDGVRFNAETDSVNSAILDPKGTGLDLLVREVVREMTIKSGQKCTAIRRILVPEALYEQAAQAIAAKLAGVVVGDPRLEGVRMGSLVSPSQCKAIKQGIEQLAGACDTLFDGRTQSTLKVEGDQHACVPPMLFGVRDPDTHPLVHHMEVFGPVATLMPYRDADHAFALARRGQGSLVASVYGEDTDFLFEAAVQLAESHGRVHLVNESVAKVQTGHGNAMPQSNHGGPGRAGGGQELGGLRALAFYHRLAAVQAPPAVIDRLNPTK</sequence>
<gene>
    <name evidence="4" type="ORF">H0484_12520</name>
</gene>
<dbReference type="EMBL" id="JACDXW010000006">
    <property type="protein sequence ID" value="MCB5364571.1"/>
    <property type="molecule type" value="Genomic_DNA"/>
</dbReference>
<evidence type="ECO:0000313" key="5">
    <source>
        <dbReference type="Proteomes" id="UP000776983"/>
    </source>
</evidence>
<feature type="region of interest" description="Disordered" evidence="2">
    <location>
        <begin position="462"/>
        <end position="481"/>
    </location>
</feature>
<dbReference type="Gene3D" id="3.40.309.10">
    <property type="entry name" value="Aldehyde Dehydrogenase, Chain A, domain 2"/>
    <property type="match status" value="1"/>
</dbReference>
<dbReference type="Pfam" id="PF00171">
    <property type="entry name" value="Aldedh"/>
    <property type="match status" value="1"/>
</dbReference>
<feature type="domain" description="Aldehyde dehydrogenase" evidence="3">
    <location>
        <begin position="12"/>
        <end position="494"/>
    </location>
</feature>
<evidence type="ECO:0000256" key="2">
    <source>
        <dbReference type="SAM" id="MobiDB-lite"/>
    </source>
</evidence>
<accession>A0ABS8CEV9</accession>
<organism evidence="4 5">
    <name type="scientific">Mesopusillimonas faecipullorum</name>
    <dbReference type="NCBI Taxonomy" id="2755040"/>
    <lineage>
        <taxon>Bacteria</taxon>
        <taxon>Pseudomonadati</taxon>
        <taxon>Pseudomonadota</taxon>
        <taxon>Betaproteobacteria</taxon>
        <taxon>Burkholderiales</taxon>
        <taxon>Alcaligenaceae</taxon>
        <taxon>Mesopusillimonas</taxon>
    </lineage>
</organism>
<evidence type="ECO:0000256" key="1">
    <source>
        <dbReference type="ARBA" id="ARBA00023002"/>
    </source>
</evidence>
<dbReference type="PANTHER" id="PTHR43111:SF1">
    <property type="entry name" value="ALDEHYDE DEHYDROGENASE B-RELATED"/>
    <property type="match status" value="1"/>
</dbReference>
<dbReference type="InterPro" id="IPR016163">
    <property type="entry name" value="Ald_DH_C"/>
</dbReference>